<dbReference type="EC" id="3.5.4.33" evidence="8"/>
<dbReference type="InterPro" id="IPR058535">
    <property type="entry name" value="MafB19-deam"/>
</dbReference>
<evidence type="ECO:0000256" key="4">
    <source>
        <dbReference type="ARBA" id="ARBA00022723"/>
    </source>
</evidence>
<dbReference type="EMBL" id="CP031165">
    <property type="protein sequence ID" value="AXV05302.1"/>
    <property type="molecule type" value="Genomic_DNA"/>
</dbReference>
<comment type="function">
    <text evidence="8">Catalyzes the deamination of adenosine to inosine at the wobble position 34 of tRNA(Arg2).</text>
</comment>
<evidence type="ECO:0000313" key="10">
    <source>
        <dbReference type="EMBL" id="AXV05302.1"/>
    </source>
</evidence>
<keyword evidence="6 8" id="KW-0862">Zinc</keyword>
<dbReference type="NCBIfam" id="NF008113">
    <property type="entry name" value="PRK10860.1"/>
    <property type="match status" value="1"/>
</dbReference>
<keyword evidence="11" id="KW-1185">Reference proteome</keyword>
<dbReference type="PROSITE" id="PS51747">
    <property type="entry name" value="CYT_DCMP_DEAMINASES_2"/>
    <property type="match status" value="1"/>
</dbReference>
<gene>
    <name evidence="8" type="primary">tadA</name>
    <name evidence="10" type="ORF">DVS28_a0598</name>
</gene>
<comment type="subunit">
    <text evidence="2 8">Homodimer.</text>
</comment>
<reference evidence="10 11" key="1">
    <citation type="submission" date="2018-09" db="EMBL/GenBank/DDBJ databases">
        <title>Complete genome sequence of Euzebya sp. DY32-46 isolated from seawater of Pacific Ocean.</title>
        <authorList>
            <person name="Xu L."/>
            <person name="Wu Y.-H."/>
            <person name="Xu X.-W."/>
        </authorList>
    </citation>
    <scope>NUCLEOTIDE SEQUENCE [LARGE SCALE GENOMIC DNA]</scope>
    <source>
        <strain evidence="10 11">DY32-46</strain>
    </source>
</reference>
<evidence type="ECO:0000256" key="5">
    <source>
        <dbReference type="ARBA" id="ARBA00022801"/>
    </source>
</evidence>
<keyword evidence="5 8" id="KW-0378">Hydrolase</keyword>
<dbReference type="SUPFAM" id="SSF53927">
    <property type="entry name" value="Cytidine deaminase-like"/>
    <property type="match status" value="1"/>
</dbReference>
<evidence type="ECO:0000256" key="3">
    <source>
        <dbReference type="ARBA" id="ARBA00022694"/>
    </source>
</evidence>
<keyword evidence="3 8" id="KW-0819">tRNA processing</keyword>
<comment type="cofactor">
    <cofactor evidence="8">
        <name>Zn(2+)</name>
        <dbReference type="ChEBI" id="CHEBI:29105"/>
    </cofactor>
    <text evidence="8">Binds 1 zinc ion per subunit.</text>
</comment>
<dbReference type="AlphaFoldDB" id="A0A346XSV5"/>
<feature type="active site" description="Proton donor" evidence="8">
    <location>
        <position position="57"/>
    </location>
</feature>
<organism evidence="10 11">
    <name type="scientific">Euzebya pacifica</name>
    <dbReference type="NCBI Taxonomy" id="1608957"/>
    <lineage>
        <taxon>Bacteria</taxon>
        <taxon>Bacillati</taxon>
        <taxon>Actinomycetota</taxon>
        <taxon>Nitriliruptoria</taxon>
        <taxon>Euzebyales</taxon>
    </lineage>
</organism>
<dbReference type="FunFam" id="3.40.140.10:FF:000005">
    <property type="entry name" value="tRNA-specific adenosine deaminase"/>
    <property type="match status" value="1"/>
</dbReference>
<comment type="similarity">
    <text evidence="1">Belongs to the cytidine and deoxycytidylate deaminase family. ADAT2 subfamily.</text>
</comment>
<feature type="binding site" evidence="8">
    <location>
        <position position="85"/>
    </location>
    <ligand>
        <name>Zn(2+)</name>
        <dbReference type="ChEBI" id="CHEBI:29105"/>
        <note>catalytic</note>
    </ligand>
</feature>
<dbReference type="InterPro" id="IPR028883">
    <property type="entry name" value="tRNA_aden_deaminase"/>
</dbReference>
<evidence type="ECO:0000313" key="11">
    <source>
        <dbReference type="Proteomes" id="UP000264006"/>
    </source>
</evidence>
<dbReference type="PROSITE" id="PS00903">
    <property type="entry name" value="CYT_DCMP_DEAMINASES_1"/>
    <property type="match status" value="1"/>
</dbReference>
<accession>A0A346XSV5</accession>
<evidence type="ECO:0000256" key="7">
    <source>
        <dbReference type="ARBA" id="ARBA00048045"/>
    </source>
</evidence>
<dbReference type="Gene3D" id="3.40.140.10">
    <property type="entry name" value="Cytidine Deaminase, domain 2"/>
    <property type="match status" value="1"/>
</dbReference>
<feature type="binding site" evidence="8">
    <location>
        <position position="88"/>
    </location>
    <ligand>
        <name>Zn(2+)</name>
        <dbReference type="ChEBI" id="CHEBI:29105"/>
        <note>catalytic</note>
    </ligand>
</feature>
<dbReference type="GO" id="GO:0008270">
    <property type="term" value="F:zinc ion binding"/>
    <property type="evidence" value="ECO:0007669"/>
    <property type="project" value="UniProtKB-UniRule"/>
</dbReference>
<dbReference type="KEGG" id="euz:DVS28_a0598"/>
<dbReference type="InterPro" id="IPR002125">
    <property type="entry name" value="CMP_dCMP_dom"/>
</dbReference>
<dbReference type="InterPro" id="IPR016192">
    <property type="entry name" value="APOBEC/CMP_deaminase_Zn-bd"/>
</dbReference>
<evidence type="ECO:0000256" key="6">
    <source>
        <dbReference type="ARBA" id="ARBA00022833"/>
    </source>
</evidence>
<evidence type="ECO:0000256" key="2">
    <source>
        <dbReference type="ARBA" id="ARBA00011738"/>
    </source>
</evidence>
<evidence type="ECO:0000259" key="9">
    <source>
        <dbReference type="PROSITE" id="PS51747"/>
    </source>
</evidence>
<dbReference type="Pfam" id="PF14437">
    <property type="entry name" value="MafB19-deam"/>
    <property type="match status" value="1"/>
</dbReference>
<dbReference type="PANTHER" id="PTHR11079:SF202">
    <property type="entry name" value="TRNA-SPECIFIC ADENOSINE DEAMINASE"/>
    <property type="match status" value="1"/>
</dbReference>
<keyword evidence="4 8" id="KW-0479">Metal-binding</keyword>
<dbReference type="GO" id="GO:0002100">
    <property type="term" value="P:tRNA wobble adenosine to inosine editing"/>
    <property type="evidence" value="ECO:0007669"/>
    <property type="project" value="UniProtKB-UniRule"/>
</dbReference>
<evidence type="ECO:0000256" key="8">
    <source>
        <dbReference type="HAMAP-Rule" id="MF_00972"/>
    </source>
</evidence>
<feature type="binding site" evidence="8">
    <location>
        <position position="55"/>
    </location>
    <ligand>
        <name>Zn(2+)</name>
        <dbReference type="ChEBI" id="CHEBI:29105"/>
        <note>catalytic</note>
    </ligand>
</feature>
<evidence type="ECO:0000256" key="1">
    <source>
        <dbReference type="ARBA" id="ARBA00010669"/>
    </source>
</evidence>
<dbReference type="CDD" id="cd01285">
    <property type="entry name" value="nucleoside_deaminase"/>
    <property type="match status" value="1"/>
</dbReference>
<protein>
    <recommendedName>
        <fullName evidence="8">tRNA-specific adenosine deaminase</fullName>
        <ecNumber evidence="8">3.5.4.33</ecNumber>
    </recommendedName>
</protein>
<sequence length="156" mass="16937">MIGMDHDALMALAIEQAELARTHDDVPVGAVVARNGDVIGVGRNQRELDGDPTAHAEILALRAASQEVGLWRLDGCELVVTLEPCAMCAGAIVLSRIDRVVYGATDPKAGAVRSLMQIADDPRLNHRAEVVADVRAEECGRLLKDFFAERRRARSR</sequence>
<dbReference type="Proteomes" id="UP000264006">
    <property type="component" value="Chromosome"/>
</dbReference>
<dbReference type="InterPro" id="IPR016193">
    <property type="entry name" value="Cytidine_deaminase-like"/>
</dbReference>
<comment type="catalytic activity">
    <reaction evidence="7 8">
        <text>adenosine(34) in tRNA + H2O + H(+) = inosine(34) in tRNA + NH4(+)</text>
        <dbReference type="Rhea" id="RHEA:43168"/>
        <dbReference type="Rhea" id="RHEA-COMP:10373"/>
        <dbReference type="Rhea" id="RHEA-COMP:10374"/>
        <dbReference type="ChEBI" id="CHEBI:15377"/>
        <dbReference type="ChEBI" id="CHEBI:15378"/>
        <dbReference type="ChEBI" id="CHEBI:28938"/>
        <dbReference type="ChEBI" id="CHEBI:74411"/>
        <dbReference type="ChEBI" id="CHEBI:82852"/>
        <dbReference type="EC" id="3.5.4.33"/>
    </reaction>
</comment>
<dbReference type="GO" id="GO:0052717">
    <property type="term" value="F:tRNA-specific adenosine-34 deaminase activity"/>
    <property type="evidence" value="ECO:0007669"/>
    <property type="project" value="UniProtKB-UniRule"/>
</dbReference>
<proteinExistence type="inferred from homology"/>
<feature type="domain" description="CMP/dCMP-type deaminase" evidence="9">
    <location>
        <begin position="4"/>
        <end position="131"/>
    </location>
</feature>
<dbReference type="HAMAP" id="MF_00972">
    <property type="entry name" value="tRNA_aden_deaminase"/>
    <property type="match status" value="1"/>
</dbReference>
<name>A0A346XSV5_9ACTN</name>
<dbReference type="PANTHER" id="PTHR11079">
    <property type="entry name" value="CYTOSINE DEAMINASE FAMILY MEMBER"/>
    <property type="match status" value="1"/>
</dbReference>